<dbReference type="OrthoDB" id="1112855at2759"/>
<dbReference type="Proteomes" id="UP000504610">
    <property type="component" value="Chromosome 6"/>
</dbReference>
<evidence type="ECO:0000313" key="1">
    <source>
        <dbReference type="Proteomes" id="UP000504610"/>
    </source>
</evidence>
<proteinExistence type="predicted"/>
<reference evidence="1" key="1">
    <citation type="journal article" date="2019" name="Database">
        <title>The radish genome database (RadishGD): an integrated information resource for radish genomics.</title>
        <authorList>
            <person name="Yu H.J."/>
            <person name="Baek S."/>
            <person name="Lee Y.J."/>
            <person name="Cho A."/>
            <person name="Mun J.H."/>
        </authorList>
    </citation>
    <scope>NUCLEOTIDE SEQUENCE [LARGE SCALE GENOMIC DNA]</scope>
    <source>
        <strain evidence="1">cv. WK10039</strain>
    </source>
</reference>
<name>A0A9W3C090_RAPSA</name>
<dbReference type="PANTHER" id="PTHR33116:SF86">
    <property type="entry name" value="REVERSE TRANSCRIPTASE DOMAIN-CONTAINING PROTEIN"/>
    <property type="match status" value="1"/>
</dbReference>
<dbReference type="KEGG" id="rsz:108810398"/>
<organism evidence="1 2">
    <name type="scientific">Raphanus sativus</name>
    <name type="common">Radish</name>
    <name type="synonym">Raphanus raphanistrum var. sativus</name>
    <dbReference type="NCBI Taxonomy" id="3726"/>
    <lineage>
        <taxon>Eukaryota</taxon>
        <taxon>Viridiplantae</taxon>
        <taxon>Streptophyta</taxon>
        <taxon>Embryophyta</taxon>
        <taxon>Tracheophyta</taxon>
        <taxon>Spermatophyta</taxon>
        <taxon>Magnoliopsida</taxon>
        <taxon>eudicotyledons</taxon>
        <taxon>Gunneridae</taxon>
        <taxon>Pentapetalae</taxon>
        <taxon>rosids</taxon>
        <taxon>malvids</taxon>
        <taxon>Brassicales</taxon>
        <taxon>Brassicaceae</taxon>
        <taxon>Brassiceae</taxon>
        <taxon>Raphanus</taxon>
    </lineage>
</organism>
<dbReference type="AlphaFoldDB" id="A0A9W3C090"/>
<sequence length="206" mass="23884">MSCFLLPKKLINEITTSMRNFWWSGQKDKQKIPWISWKKVTASKREGGLGIRDMEMFNLALVAKQGWRIIRNPSSLMARVMKAKYFRHTDFLQAPTYKNSSYAWRSILQARRLIQEGTKWIVGDGSKIRVWEDNWIHKQPAKPASGIGYSYMEFHKDRGIHCKIRLPSKQSAMESSEGGGTRKSVFNRGNEEKLLRYMGVGFTTES</sequence>
<dbReference type="PANTHER" id="PTHR33116">
    <property type="entry name" value="REVERSE TRANSCRIPTASE ZINC-BINDING DOMAIN-CONTAINING PROTEIN-RELATED-RELATED"/>
    <property type="match status" value="1"/>
</dbReference>
<protein>
    <submittedName>
        <fullName evidence="2">Uncharacterized mitochondrial protein AtMg00310-like</fullName>
    </submittedName>
</protein>
<dbReference type="RefSeq" id="XP_056844909.1">
    <property type="nucleotide sequence ID" value="XM_056988929.1"/>
</dbReference>
<accession>A0A9W3C090</accession>
<dbReference type="GeneID" id="108810398"/>
<reference evidence="2" key="2">
    <citation type="submission" date="2025-08" db="UniProtKB">
        <authorList>
            <consortium name="RefSeq"/>
        </authorList>
    </citation>
    <scope>IDENTIFICATION</scope>
    <source>
        <tissue evidence="2">Leaf</tissue>
    </source>
</reference>
<evidence type="ECO:0000313" key="2">
    <source>
        <dbReference type="RefSeq" id="XP_056844909.1"/>
    </source>
</evidence>
<keyword evidence="1" id="KW-1185">Reference proteome</keyword>
<gene>
    <name evidence="2" type="primary">LOC108810398</name>
</gene>